<dbReference type="EMBL" id="FOGK01000027">
    <property type="protein sequence ID" value="SER91415.1"/>
    <property type="molecule type" value="Genomic_DNA"/>
</dbReference>
<dbReference type="AlphaFoldDB" id="A0A0R2K5D9"/>
<dbReference type="EMBL" id="JQBY01000031">
    <property type="protein sequence ID" value="KRN81357.1"/>
    <property type="molecule type" value="Genomic_DNA"/>
</dbReference>
<name>A0A0R2K5D9_9LACO</name>
<evidence type="ECO:0000313" key="2">
    <source>
        <dbReference type="EMBL" id="SER91415.1"/>
    </source>
</evidence>
<accession>A0A0R2K5D9</accession>
<gene>
    <name evidence="1" type="ORF">IV87_GL001400</name>
    <name evidence="2" type="ORF">SAMN04487973_12715</name>
</gene>
<evidence type="ECO:0000313" key="3">
    <source>
        <dbReference type="Proteomes" id="UP000051749"/>
    </source>
</evidence>
<proteinExistence type="predicted"/>
<reference evidence="1 3" key="1">
    <citation type="journal article" date="2015" name="Genome Announc.">
        <title>Expanding the biotechnology potential of lactobacilli through comparative genomics of 213 strains and associated genera.</title>
        <authorList>
            <person name="Sun Z."/>
            <person name="Harris H.M."/>
            <person name="McCann A."/>
            <person name="Guo C."/>
            <person name="Argimon S."/>
            <person name="Zhang W."/>
            <person name="Yang X."/>
            <person name="Jeffery I.B."/>
            <person name="Cooney J.C."/>
            <person name="Kagawa T.F."/>
            <person name="Liu W."/>
            <person name="Song Y."/>
            <person name="Salvetti E."/>
            <person name="Wrobel A."/>
            <person name="Rasinkangas P."/>
            <person name="Parkhill J."/>
            <person name="Rea M.C."/>
            <person name="O'Sullivan O."/>
            <person name="Ritari J."/>
            <person name="Douillard F.P."/>
            <person name="Paul Ross R."/>
            <person name="Yang R."/>
            <person name="Briner A.E."/>
            <person name="Felis G.E."/>
            <person name="de Vos W.M."/>
            <person name="Barrangou R."/>
            <person name="Klaenhammer T.R."/>
            <person name="Caufield P.W."/>
            <person name="Cui Y."/>
            <person name="Zhang H."/>
            <person name="O'Toole P.W."/>
        </authorList>
    </citation>
    <scope>NUCLEOTIDE SEQUENCE [LARGE SCALE GENOMIC DNA]</scope>
    <source>
        <strain evidence="1 3">DSM 22301</strain>
    </source>
</reference>
<sequence>MDMPAFNVKEPISFDQVIKADAKKFIEHSFDTDQKIEKTTEKILSNPAVKDAVQRLSKV</sequence>
<dbReference type="Proteomes" id="UP000051749">
    <property type="component" value="Unassembled WGS sequence"/>
</dbReference>
<organism evidence="1 3">
    <name type="scientific">Pediococcus ethanolidurans</name>
    <dbReference type="NCBI Taxonomy" id="319653"/>
    <lineage>
        <taxon>Bacteria</taxon>
        <taxon>Bacillati</taxon>
        <taxon>Bacillota</taxon>
        <taxon>Bacilli</taxon>
        <taxon>Lactobacillales</taxon>
        <taxon>Lactobacillaceae</taxon>
        <taxon>Pediococcus</taxon>
    </lineage>
</organism>
<dbReference type="Proteomes" id="UP000182818">
    <property type="component" value="Unassembled WGS sequence"/>
</dbReference>
<keyword evidence="4" id="KW-1185">Reference proteome</keyword>
<dbReference type="RefSeq" id="WP_057807834.1">
    <property type="nucleotide sequence ID" value="NZ_BJYP01000044.1"/>
</dbReference>
<dbReference type="GeneID" id="76044428"/>
<dbReference type="STRING" id="319653.SAMN04487973_12715"/>
<protein>
    <submittedName>
        <fullName evidence="1">Uncharacterized protein</fullName>
    </submittedName>
</protein>
<reference evidence="2 4" key="2">
    <citation type="submission" date="2016-10" db="EMBL/GenBank/DDBJ databases">
        <authorList>
            <person name="Varghese N."/>
            <person name="Submissions S."/>
        </authorList>
    </citation>
    <scope>NUCLEOTIDE SEQUENCE [LARGE SCALE GENOMIC DNA]</scope>
    <source>
        <strain evidence="2 4">CGMCC 1.3889</strain>
    </source>
</reference>
<dbReference type="PATRIC" id="fig|319653.3.peg.1419"/>
<evidence type="ECO:0000313" key="1">
    <source>
        <dbReference type="EMBL" id="KRN81357.1"/>
    </source>
</evidence>
<evidence type="ECO:0000313" key="4">
    <source>
        <dbReference type="Proteomes" id="UP000182818"/>
    </source>
</evidence>
<comment type="caution">
    <text evidence="1">The sequence shown here is derived from an EMBL/GenBank/DDBJ whole genome shotgun (WGS) entry which is preliminary data.</text>
</comment>